<proteinExistence type="predicted"/>
<accession>A0A248JMN2</accession>
<dbReference type="KEGG" id="nao:Y958_03320"/>
<dbReference type="AlphaFoldDB" id="A0A248JMN2"/>
<evidence type="ECO:0000313" key="2">
    <source>
        <dbReference type="EMBL" id="ASG19967.1"/>
    </source>
</evidence>
<reference evidence="2 3" key="1">
    <citation type="submission" date="2017-06" db="EMBL/GenBank/DDBJ databases">
        <title>Complete genome sequence of Nitrospirillum amazonense strain CBAmC, an endophytic nitrogen-fixing and plant growth-promoting bacterium, isolated from sugarcane.</title>
        <authorList>
            <person name="Schwab S."/>
            <person name="dos Santos Teixeira K.R."/>
            <person name="Simoes Araujo J.L."/>
            <person name="Soares Vidal M."/>
            <person name="Borges de Freitas H.R."/>
            <person name="Rivello Crivelaro A.L."/>
            <person name="Bueno de Camargo Nunes A."/>
            <person name="dos Santos C.M."/>
            <person name="Palmeira da Silva Rosa D."/>
            <person name="da Silva Padilha D."/>
            <person name="da Silva E."/>
            <person name="Araujo Terra L."/>
            <person name="Soares Mendes V."/>
            <person name="Farinelli L."/>
            <person name="Magalhaes Cruz L."/>
            <person name="Baldani J.I."/>
        </authorList>
    </citation>
    <scope>NUCLEOTIDE SEQUENCE [LARGE SCALE GENOMIC DNA]</scope>
    <source>
        <strain evidence="2 3">CBAmC</strain>
    </source>
</reference>
<dbReference type="Pfam" id="PF11233">
    <property type="entry name" value="DUF3035"/>
    <property type="match status" value="1"/>
</dbReference>
<evidence type="ECO:0000313" key="3">
    <source>
        <dbReference type="Proteomes" id="UP000197153"/>
    </source>
</evidence>
<sequence>MGLVPFLGQVHGGPGVRGLHSTDEDMGENSKVFSARLMLAAAGLAALTGCDSLDYLFGGSRPTPDEFRVLARAPLEVPPDFNLRPPQPGSPRPQEIVKETRATSTVFGAATTEATAVASATANQSKGEAALVAKAGGDQADPQIRRIIDKEWPGTVVGDRGFLDGLMFWKGDDKPAANGPTVQRDSSSAGSR</sequence>
<protein>
    <submittedName>
        <fullName evidence="2">Beta-barrel assembly machine subunit BamF</fullName>
    </submittedName>
</protein>
<organism evidence="2 3">
    <name type="scientific">Nitrospirillum viridazoti CBAmc</name>
    <dbReference type="NCBI Taxonomy" id="1441467"/>
    <lineage>
        <taxon>Bacteria</taxon>
        <taxon>Pseudomonadati</taxon>
        <taxon>Pseudomonadota</taxon>
        <taxon>Alphaproteobacteria</taxon>
        <taxon>Rhodospirillales</taxon>
        <taxon>Azospirillaceae</taxon>
        <taxon>Nitrospirillum</taxon>
        <taxon>Nitrospirillum viridazoti</taxon>
    </lineage>
</organism>
<feature type="region of interest" description="Disordered" evidence="1">
    <location>
        <begin position="170"/>
        <end position="192"/>
    </location>
</feature>
<gene>
    <name evidence="2" type="ORF">Y958_03320</name>
</gene>
<dbReference type="InterPro" id="IPR021395">
    <property type="entry name" value="DUF3035"/>
</dbReference>
<dbReference type="Proteomes" id="UP000197153">
    <property type="component" value="Chromosome 1"/>
</dbReference>
<feature type="compositionally biased region" description="Polar residues" evidence="1">
    <location>
        <begin position="180"/>
        <end position="192"/>
    </location>
</feature>
<evidence type="ECO:0000256" key="1">
    <source>
        <dbReference type="SAM" id="MobiDB-lite"/>
    </source>
</evidence>
<dbReference type="EMBL" id="CP022110">
    <property type="protein sequence ID" value="ASG19967.1"/>
    <property type="molecule type" value="Genomic_DNA"/>
</dbReference>
<name>A0A248JMN2_9PROT</name>
<keyword evidence="3" id="KW-1185">Reference proteome</keyword>